<keyword evidence="1" id="KW-0472">Membrane</keyword>
<gene>
    <name evidence="2" type="ORF">DC28_00140</name>
</gene>
<dbReference type="RefSeq" id="WP_037544589.1">
    <property type="nucleotide sequence ID" value="NZ_JNUP01000003.1"/>
</dbReference>
<dbReference type="EMBL" id="JNUP01000003">
    <property type="protein sequence ID" value="KGE73688.1"/>
    <property type="molecule type" value="Genomic_DNA"/>
</dbReference>
<sequence length="1472" mass="162774">MRKSLLPGIFAGVVSLIIIISLLLVCIPLYRTLTERLEEAKQRIIAQLETQLGYTISYDSVSPSIFSYIEIRNLRLRDENNSSILNLSRVRLFYRLTDLLKQDFLSAPTGLQIRGGTISIPDSVVLQNESRENDDIWENLQGLLLPIVSEFPANLPISADGILVSYATEGSELSVFLQSGEISVERDFIQLELDLAGRWIADQWVSSLEHTQSLQIDARTSVLGTISRRTLNSNFLLSLSHLSGSFFDAEPMQFQIDLSSQGINIAKVLDAQPFTAEVQIPTDLSQAKISLVADAWQPVESSSSSIQYLDPIMQELFRGLTLSGTVETLLRFDGPQSEPISIDSFTGDLSLEADLPSLSGRLQSDIKLQGSNTFISIDNLTLSTQHWGRIRYRGSIDPRSMMPQGQISYQGFNIDTDITLRSKDNELQLSTTKLSIGSISIPELSVIGSVGQEELTLDMVARLSPWPGQSLYENSVKIGLIAPRPSFSDSDSPSDLLNDLGISLFINKLHGGVVHQLLRVYISEADTISPEILSFLRTVTLSLNAHILFRDGTPLITADDVILTNSQDEHFLISGGAQLRERNLRITTTQIITRDFQGTFDGLASISETGTVRFGLRTNLLEQEILLNGIVNDGRAAVDSNLGFNAVLDFSTENIFLTAKGEGIPITLLSQDGRLDFSLQGDLNDLTSWNISGLNISLSSILPPGLGSQDPNLRLSITGSYPDLQIDQFAYNDNESEITGSGEVSLDIGAQMKIGASLQLQNQKNPREQISLVGDYEESAMNARINIDNLNLLRMKVDGLRGFLDASITVEGTTLDPSVGIEGTVQEAFFNADPLSGQFSATYESSGIRLNQLELGLVAIGIRVNDGFIDLENSTGTIDAAVIVPDIIDTEEGLTMSARFRLRPGTAENPSLFNTLVADMDLQNVPEFLSDVSAWKVRVAPDDLQPDTLVISGGPSESLFAQVHSDGSFDVLLKQPLFLTLSGSGRIQGGEIDIDIPHAIWNSPDLSSLLFFDIFSINKGRAEGNARIVGDINDPSFYGVFRVTDLEAWLEYSPQNIGPADAFIIFEDKTMIIPEFTVTAGNAVARVVGELGFSRWIPETYDFSFTVDDQNSGLEIEYDFDTVVVQGYGYGTVDVVGDLNLVEVTGNITAAQTAITLSPALTSGNDQQTSEPIETDTYVNFQFKSDRGVEFFWPTTDVPLFRGLVEPDAELSLEFDTRGNRLLLRGDVPLRGGEIFYFDRNFYVRSGVMLFNETEESFNPRLSLSAENRTSWNGERVIIKLAADENYLTDIQPRFTSDPILSIEELNAMLGGGLLPTNTQDPYNIVSQAFITSADIFSQFQIMRNIENTIRSTLALDLFSIRTGLFQNIVRDVIDTEDSFSFGRYFENTTVLVGKFIGDDVFLETMFQISEENPLSRSLNDPIGVELSWEFNIEWQTPLFLLQWNFNPQFTPENVKNLFVTDHLLTFSWDFN</sequence>
<comment type="caution">
    <text evidence="2">The sequence shown here is derived from an EMBL/GenBank/DDBJ whole genome shotgun (WGS) entry which is preliminary data.</text>
</comment>
<reference evidence="2 3" key="1">
    <citation type="submission" date="2014-05" db="EMBL/GenBank/DDBJ databases">
        <title>De novo Genome Sequence of Spirocheata sp.</title>
        <authorList>
            <person name="Shivani Y."/>
            <person name="Subhash Y."/>
            <person name="Tushar L."/>
            <person name="Sasikala C."/>
            <person name="Ramana C.V."/>
        </authorList>
    </citation>
    <scope>NUCLEOTIDE SEQUENCE [LARGE SCALE GENOMIC DNA]</scope>
    <source>
        <strain evidence="2 3">JC230</strain>
    </source>
</reference>
<dbReference type="OrthoDB" id="354433at2"/>
<dbReference type="Proteomes" id="UP000029692">
    <property type="component" value="Unassembled WGS sequence"/>
</dbReference>
<evidence type="ECO:0000256" key="1">
    <source>
        <dbReference type="SAM" id="Phobius"/>
    </source>
</evidence>
<evidence type="ECO:0000313" key="2">
    <source>
        <dbReference type="EMBL" id="KGE73688.1"/>
    </source>
</evidence>
<evidence type="ECO:0000313" key="3">
    <source>
        <dbReference type="Proteomes" id="UP000029692"/>
    </source>
</evidence>
<name>A0A098R1Z6_9SPIO</name>
<feature type="transmembrane region" description="Helical" evidence="1">
    <location>
        <begin position="9"/>
        <end position="30"/>
    </location>
</feature>
<dbReference type="eggNOG" id="COG2911">
    <property type="taxonomic scope" value="Bacteria"/>
</dbReference>
<protein>
    <submittedName>
        <fullName evidence="2">Uncharacterized protein</fullName>
    </submittedName>
</protein>
<dbReference type="STRING" id="1480694.DC28_00140"/>
<accession>A0A098R1Z6</accession>
<keyword evidence="1" id="KW-1133">Transmembrane helix</keyword>
<organism evidence="2 3">
    <name type="scientific">Spirochaeta lutea</name>
    <dbReference type="NCBI Taxonomy" id="1480694"/>
    <lineage>
        <taxon>Bacteria</taxon>
        <taxon>Pseudomonadati</taxon>
        <taxon>Spirochaetota</taxon>
        <taxon>Spirochaetia</taxon>
        <taxon>Spirochaetales</taxon>
        <taxon>Spirochaetaceae</taxon>
        <taxon>Spirochaeta</taxon>
    </lineage>
</organism>
<keyword evidence="1" id="KW-0812">Transmembrane</keyword>
<keyword evidence="3" id="KW-1185">Reference proteome</keyword>
<proteinExistence type="predicted"/>